<dbReference type="InterPro" id="IPR053151">
    <property type="entry name" value="RNase_H-like"/>
</dbReference>
<dbReference type="InterPro" id="IPR044730">
    <property type="entry name" value="RNase_H-like_dom_plant"/>
</dbReference>
<feature type="region of interest" description="Disordered" evidence="1">
    <location>
        <begin position="468"/>
        <end position="509"/>
    </location>
</feature>
<proteinExistence type="predicted"/>
<feature type="transmembrane region" description="Helical" evidence="2">
    <location>
        <begin position="546"/>
        <end position="563"/>
    </location>
</feature>
<protein>
    <recommendedName>
        <fullName evidence="3">RNase H type-1 domain-containing protein</fullName>
    </recommendedName>
</protein>
<organism evidence="4 5">
    <name type="scientific">Lithocarpus litseifolius</name>
    <dbReference type="NCBI Taxonomy" id="425828"/>
    <lineage>
        <taxon>Eukaryota</taxon>
        <taxon>Viridiplantae</taxon>
        <taxon>Streptophyta</taxon>
        <taxon>Embryophyta</taxon>
        <taxon>Tracheophyta</taxon>
        <taxon>Spermatophyta</taxon>
        <taxon>Magnoliopsida</taxon>
        <taxon>eudicotyledons</taxon>
        <taxon>Gunneridae</taxon>
        <taxon>Pentapetalae</taxon>
        <taxon>rosids</taxon>
        <taxon>fabids</taxon>
        <taxon>Fagales</taxon>
        <taxon>Fagaceae</taxon>
        <taxon>Lithocarpus</taxon>
    </lineage>
</organism>
<dbReference type="PANTHER" id="PTHR47723">
    <property type="entry name" value="OS05G0353850 PROTEIN"/>
    <property type="match status" value="1"/>
</dbReference>
<accession>A0AAW2C3R9</accession>
<dbReference type="GO" id="GO:0004523">
    <property type="term" value="F:RNA-DNA hybrid ribonuclease activity"/>
    <property type="evidence" value="ECO:0007669"/>
    <property type="project" value="InterPro"/>
</dbReference>
<dbReference type="PANTHER" id="PTHR47723:SF24">
    <property type="entry name" value="RNASE H TYPE-1 DOMAIN-CONTAINING PROTEIN"/>
    <property type="match status" value="1"/>
</dbReference>
<dbReference type="InterPro" id="IPR036397">
    <property type="entry name" value="RNaseH_sf"/>
</dbReference>
<dbReference type="Pfam" id="PF13456">
    <property type="entry name" value="RVT_3"/>
    <property type="match status" value="1"/>
</dbReference>
<evidence type="ECO:0000313" key="5">
    <source>
        <dbReference type="Proteomes" id="UP001459277"/>
    </source>
</evidence>
<dbReference type="InterPro" id="IPR002156">
    <property type="entry name" value="RNaseH_domain"/>
</dbReference>
<dbReference type="Gene3D" id="3.30.420.10">
    <property type="entry name" value="Ribonuclease H-like superfamily/Ribonuclease H"/>
    <property type="match status" value="1"/>
</dbReference>
<reference evidence="4 5" key="1">
    <citation type="submission" date="2024-01" db="EMBL/GenBank/DDBJ databases">
        <title>A telomere-to-telomere, gap-free genome of sweet tea (Lithocarpus litseifolius).</title>
        <authorList>
            <person name="Zhou J."/>
        </authorList>
    </citation>
    <scope>NUCLEOTIDE SEQUENCE [LARGE SCALE GENOMIC DNA]</scope>
    <source>
        <strain evidence="4">Zhou-2022a</strain>
        <tissue evidence="4">Leaf</tissue>
    </source>
</reference>
<sequence length="565" mass="63839">MIENKLSSWKSKNLSWAGHATLIKSVAQAIPFYSMSVLLFPKGLYDQLDAIVRRFWWNPKSDKGSYSSPIAWDLLCWPLKAGGLGFRKFWEFNQALLAKLAWWLLEGKDCLCISLLRAKYKVRNNWLNHEASGCISLVWKSLEGIKQLIAQGAYMLIGSGNTLRIWEDPWIPNLPHFWPTLRENASMDGVIAVSQLLDCSKTRWDFSKLRSIFDDATVASICRILLPLNVHFDKWIWTKSVSGKLSVKSTYWLGRSSNPPPNQDMLRGQIWKTRIHERLKMVLWRVAAIVRGNSVQAKWLKPGNGSFKLNVDAAVGARHFVVAVIAKDWRGELVFASSKKVNTTLPLQAKAEALLWAVQLAKPLNSAPIMLEGDSQVCYKSITVHDMEILWTIENVIQSVKFLASNLPFLSFRWVPREANEAAHSLAKWCLMYSMFGSFDFCNNPSCFVKSLFATIHGDATIHGADRNGDAMPQFADRNGDTTPQLADRNGDASARRSQRRRLSSPIATATPQFADRNGDASARRLRRFTATLQLPFASATLPPPLGLFWIWAVLLLFVVVVMEW</sequence>
<dbReference type="EMBL" id="JAZDWU010000009">
    <property type="protein sequence ID" value="KAK9992588.1"/>
    <property type="molecule type" value="Genomic_DNA"/>
</dbReference>
<feature type="domain" description="RNase H type-1" evidence="3">
    <location>
        <begin position="319"/>
        <end position="430"/>
    </location>
</feature>
<evidence type="ECO:0000259" key="3">
    <source>
        <dbReference type="Pfam" id="PF13456"/>
    </source>
</evidence>
<dbReference type="InterPro" id="IPR012337">
    <property type="entry name" value="RNaseH-like_sf"/>
</dbReference>
<name>A0AAW2C3R9_9ROSI</name>
<evidence type="ECO:0000256" key="1">
    <source>
        <dbReference type="SAM" id="MobiDB-lite"/>
    </source>
</evidence>
<dbReference type="Proteomes" id="UP001459277">
    <property type="component" value="Unassembled WGS sequence"/>
</dbReference>
<evidence type="ECO:0000313" key="4">
    <source>
        <dbReference type="EMBL" id="KAK9992588.1"/>
    </source>
</evidence>
<keyword evidence="5" id="KW-1185">Reference proteome</keyword>
<comment type="caution">
    <text evidence="4">The sequence shown here is derived from an EMBL/GenBank/DDBJ whole genome shotgun (WGS) entry which is preliminary data.</text>
</comment>
<keyword evidence="2" id="KW-0812">Transmembrane</keyword>
<keyword evidence="2" id="KW-0472">Membrane</keyword>
<dbReference type="AlphaFoldDB" id="A0AAW2C3R9"/>
<dbReference type="GO" id="GO:0003676">
    <property type="term" value="F:nucleic acid binding"/>
    <property type="evidence" value="ECO:0007669"/>
    <property type="project" value="InterPro"/>
</dbReference>
<dbReference type="SUPFAM" id="SSF53098">
    <property type="entry name" value="Ribonuclease H-like"/>
    <property type="match status" value="1"/>
</dbReference>
<gene>
    <name evidence="4" type="ORF">SO802_027573</name>
</gene>
<keyword evidence="2" id="KW-1133">Transmembrane helix</keyword>
<evidence type="ECO:0000256" key="2">
    <source>
        <dbReference type="SAM" id="Phobius"/>
    </source>
</evidence>
<dbReference type="CDD" id="cd06222">
    <property type="entry name" value="RNase_H_like"/>
    <property type="match status" value="1"/>
</dbReference>